<dbReference type="EMBL" id="BAAARI010000001">
    <property type="protein sequence ID" value="GAA2565651.1"/>
    <property type="molecule type" value="Genomic_DNA"/>
</dbReference>
<name>A0ABN3P9X9_9MICO</name>
<reference evidence="14 15" key="1">
    <citation type="journal article" date="2019" name="Int. J. Syst. Evol. Microbiol.">
        <title>The Global Catalogue of Microorganisms (GCM) 10K type strain sequencing project: providing services to taxonomists for standard genome sequencing and annotation.</title>
        <authorList>
            <consortium name="The Broad Institute Genomics Platform"/>
            <consortium name="The Broad Institute Genome Sequencing Center for Infectious Disease"/>
            <person name="Wu L."/>
            <person name="Ma J."/>
        </authorList>
    </citation>
    <scope>NUCLEOTIDE SEQUENCE [LARGE SCALE GENOMIC DNA]</scope>
    <source>
        <strain evidence="14 15">JCM 16365</strain>
    </source>
</reference>
<dbReference type="PROSITE" id="PS51178">
    <property type="entry name" value="PASTA"/>
    <property type="match status" value="2"/>
</dbReference>
<evidence type="ECO:0000256" key="6">
    <source>
        <dbReference type="ARBA" id="ARBA00022777"/>
    </source>
</evidence>
<accession>A0ABN3P9X9</accession>
<dbReference type="PROSITE" id="PS50011">
    <property type="entry name" value="PROTEIN_KINASE_DOM"/>
    <property type="match status" value="1"/>
</dbReference>
<dbReference type="PROSITE" id="PS00107">
    <property type="entry name" value="PROTEIN_KINASE_ATP"/>
    <property type="match status" value="1"/>
</dbReference>
<feature type="domain" description="PASTA" evidence="13">
    <location>
        <begin position="393"/>
        <end position="459"/>
    </location>
</feature>
<keyword evidence="5 10" id="KW-0547">Nucleotide-binding</keyword>
<evidence type="ECO:0000256" key="8">
    <source>
        <dbReference type="ARBA" id="ARBA00047899"/>
    </source>
</evidence>
<dbReference type="InterPro" id="IPR005543">
    <property type="entry name" value="PASTA_dom"/>
</dbReference>
<keyword evidence="2" id="KW-0723">Serine/threonine-protein kinase</keyword>
<comment type="caution">
    <text evidence="14">The sequence shown here is derived from an EMBL/GenBank/DDBJ whole genome shotgun (WGS) entry which is preliminary data.</text>
</comment>
<organism evidence="14 15">
    <name type="scientific">Microbacterium binotii</name>
    <dbReference type="NCBI Taxonomy" id="462710"/>
    <lineage>
        <taxon>Bacteria</taxon>
        <taxon>Bacillati</taxon>
        <taxon>Actinomycetota</taxon>
        <taxon>Actinomycetes</taxon>
        <taxon>Micrococcales</taxon>
        <taxon>Microbacteriaceae</taxon>
        <taxon>Microbacterium</taxon>
    </lineage>
</organism>
<evidence type="ECO:0000256" key="2">
    <source>
        <dbReference type="ARBA" id="ARBA00022527"/>
    </source>
</evidence>
<evidence type="ECO:0000259" key="13">
    <source>
        <dbReference type="PROSITE" id="PS51178"/>
    </source>
</evidence>
<evidence type="ECO:0000256" key="4">
    <source>
        <dbReference type="ARBA" id="ARBA00022737"/>
    </source>
</evidence>
<dbReference type="InterPro" id="IPR000719">
    <property type="entry name" value="Prot_kinase_dom"/>
</dbReference>
<evidence type="ECO:0000259" key="12">
    <source>
        <dbReference type="PROSITE" id="PS50011"/>
    </source>
</evidence>
<feature type="region of interest" description="Disordered" evidence="11">
    <location>
        <begin position="522"/>
        <end position="550"/>
    </location>
</feature>
<dbReference type="Pfam" id="PF00069">
    <property type="entry name" value="Pkinase"/>
    <property type="match status" value="1"/>
</dbReference>
<comment type="catalytic activity">
    <reaction evidence="8">
        <text>L-threonyl-[protein] + ATP = O-phospho-L-threonyl-[protein] + ADP + H(+)</text>
        <dbReference type="Rhea" id="RHEA:46608"/>
        <dbReference type="Rhea" id="RHEA-COMP:11060"/>
        <dbReference type="Rhea" id="RHEA-COMP:11605"/>
        <dbReference type="ChEBI" id="CHEBI:15378"/>
        <dbReference type="ChEBI" id="CHEBI:30013"/>
        <dbReference type="ChEBI" id="CHEBI:30616"/>
        <dbReference type="ChEBI" id="CHEBI:61977"/>
        <dbReference type="ChEBI" id="CHEBI:456216"/>
        <dbReference type="EC" id="2.7.11.1"/>
    </reaction>
</comment>
<dbReference type="Gene3D" id="1.10.510.10">
    <property type="entry name" value="Transferase(Phosphotransferase) domain 1"/>
    <property type="match status" value="1"/>
</dbReference>
<evidence type="ECO:0000256" key="5">
    <source>
        <dbReference type="ARBA" id="ARBA00022741"/>
    </source>
</evidence>
<dbReference type="Pfam" id="PF03793">
    <property type="entry name" value="PASTA"/>
    <property type="match status" value="1"/>
</dbReference>
<feature type="compositionally biased region" description="Low complexity" evidence="11">
    <location>
        <begin position="535"/>
        <end position="544"/>
    </location>
</feature>
<evidence type="ECO:0000256" key="1">
    <source>
        <dbReference type="ARBA" id="ARBA00012513"/>
    </source>
</evidence>
<evidence type="ECO:0000256" key="10">
    <source>
        <dbReference type="PROSITE-ProRule" id="PRU10141"/>
    </source>
</evidence>
<dbReference type="EC" id="2.7.11.1" evidence="1"/>
<proteinExistence type="predicted"/>
<dbReference type="InterPro" id="IPR008266">
    <property type="entry name" value="Tyr_kinase_AS"/>
</dbReference>
<dbReference type="Gene3D" id="3.30.10.20">
    <property type="match status" value="2"/>
</dbReference>
<dbReference type="PANTHER" id="PTHR43289:SF6">
    <property type="entry name" value="SERINE_THREONINE-PROTEIN KINASE NEKL-3"/>
    <property type="match status" value="1"/>
</dbReference>
<keyword evidence="7 10" id="KW-0067">ATP-binding</keyword>
<dbReference type="CDD" id="cd06577">
    <property type="entry name" value="PASTA_pknB"/>
    <property type="match status" value="2"/>
</dbReference>
<gene>
    <name evidence="14" type="ORF">GCM10009862_00160</name>
</gene>
<keyword evidence="6" id="KW-0418">Kinase</keyword>
<evidence type="ECO:0000256" key="9">
    <source>
        <dbReference type="ARBA" id="ARBA00048679"/>
    </source>
</evidence>
<evidence type="ECO:0000256" key="3">
    <source>
        <dbReference type="ARBA" id="ARBA00022679"/>
    </source>
</evidence>
<dbReference type="InterPro" id="IPR017441">
    <property type="entry name" value="Protein_kinase_ATP_BS"/>
</dbReference>
<evidence type="ECO:0000313" key="14">
    <source>
        <dbReference type="EMBL" id="GAA2565651.1"/>
    </source>
</evidence>
<feature type="domain" description="Protein kinase" evidence="12">
    <location>
        <begin position="10"/>
        <end position="286"/>
    </location>
</feature>
<dbReference type="SMART" id="SM00740">
    <property type="entry name" value="PASTA"/>
    <property type="match status" value="2"/>
</dbReference>
<feature type="domain" description="PASTA" evidence="13">
    <location>
        <begin position="460"/>
        <end position="522"/>
    </location>
</feature>
<keyword evidence="15" id="KW-1185">Reference proteome</keyword>
<dbReference type="Proteomes" id="UP001500274">
    <property type="component" value="Unassembled WGS sequence"/>
</dbReference>
<dbReference type="PANTHER" id="PTHR43289">
    <property type="entry name" value="MITOGEN-ACTIVATED PROTEIN KINASE KINASE KINASE 20-RELATED"/>
    <property type="match status" value="1"/>
</dbReference>
<keyword evidence="3" id="KW-0808">Transferase</keyword>
<dbReference type="Gene3D" id="3.30.200.20">
    <property type="entry name" value="Phosphorylase Kinase, domain 1"/>
    <property type="match status" value="1"/>
</dbReference>
<evidence type="ECO:0000256" key="11">
    <source>
        <dbReference type="SAM" id="MobiDB-lite"/>
    </source>
</evidence>
<evidence type="ECO:0000313" key="15">
    <source>
        <dbReference type="Proteomes" id="UP001500274"/>
    </source>
</evidence>
<dbReference type="CDD" id="cd14014">
    <property type="entry name" value="STKc_PknB_like"/>
    <property type="match status" value="1"/>
</dbReference>
<dbReference type="PROSITE" id="PS00109">
    <property type="entry name" value="PROTEIN_KINASE_TYR"/>
    <property type="match status" value="1"/>
</dbReference>
<keyword evidence="4" id="KW-0677">Repeat</keyword>
<dbReference type="SUPFAM" id="SSF56112">
    <property type="entry name" value="Protein kinase-like (PK-like)"/>
    <property type="match status" value="1"/>
</dbReference>
<sequence>MSDMLLAGRFRLRSLLGSGGTAAVFAAEDTRTGETIALKLLHPHLAEDPARWDAFFEEVHAARAVDHENIARVLDAGVADDGTTVVWIAMELAQGVTLADHVQQNGPLEPSRARVIADRVLAALTAAHAQSVVHRDVTPANIMIAPDASGADLGRSVTLLDFGLADVPGRSTVGADALLSGAEGAAEGVVASVAYASPEQLRGAAVTEASDLYQVGAVLFFMLTARAPYAGDAAEIARAHLAAPPPLPSARRRGVPRALDRVVATAMLKDPADRYPDAERMRQALAAVASSAVPEVSEEPTGPTRHYRTVVPASSGTTVAGDALPAAQPGSAAVRGRWPLWIAAAAACVCAVAVIVVSAAAGSAPSAAPSRPAPTAVALATPEPTTTETVAPPPATVLVPRLAGLTLIDATHVLEMAGLRLGDLVRVDAPAAADVVLGADPAEGSAPEIGSPVSLRVATGNNAVPSVAGMTLVDAQAAVVAAGFQPITEYSGRGAAGLALAIWPAAGDLVPFGSVVTLVAARSEPSPTPVPTPTPTLSASASPTAIPPVP</sequence>
<dbReference type="InterPro" id="IPR011009">
    <property type="entry name" value="Kinase-like_dom_sf"/>
</dbReference>
<comment type="catalytic activity">
    <reaction evidence="9">
        <text>L-seryl-[protein] + ATP = O-phospho-L-seryl-[protein] + ADP + H(+)</text>
        <dbReference type="Rhea" id="RHEA:17989"/>
        <dbReference type="Rhea" id="RHEA-COMP:9863"/>
        <dbReference type="Rhea" id="RHEA-COMP:11604"/>
        <dbReference type="ChEBI" id="CHEBI:15378"/>
        <dbReference type="ChEBI" id="CHEBI:29999"/>
        <dbReference type="ChEBI" id="CHEBI:30616"/>
        <dbReference type="ChEBI" id="CHEBI:83421"/>
        <dbReference type="ChEBI" id="CHEBI:456216"/>
        <dbReference type="EC" id="2.7.11.1"/>
    </reaction>
</comment>
<evidence type="ECO:0000256" key="7">
    <source>
        <dbReference type="ARBA" id="ARBA00022840"/>
    </source>
</evidence>
<feature type="binding site" evidence="10">
    <location>
        <position position="39"/>
    </location>
    <ligand>
        <name>ATP</name>
        <dbReference type="ChEBI" id="CHEBI:30616"/>
    </ligand>
</feature>
<protein>
    <recommendedName>
        <fullName evidence="1">non-specific serine/threonine protein kinase</fullName>
        <ecNumber evidence="1">2.7.11.1</ecNumber>
    </recommendedName>
</protein>